<evidence type="ECO:0000313" key="2">
    <source>
        <dbReference type="Proteomes" id="UP000037460"/>
    </source>
</evidence>
<name>A0A0M0LRP8_9EUKA</name>
<accession>A0A0M0LRP8</accession>
<dbReference type="EMBL" id="JWZX01000238">
    <property type="protein sequence ID" value="KOO53413.1"/>
    <property type="molecule type" value="Genomic_DNA"/>
</dbReference>
<organism evidence="1 2">
    <name type="scientific">Chrysochromulina tobinii</name>
    <dbReference type="NCBI Taxonomy" id="1460289"/>
    <lineage>
        <taxon>Eukaryota</taxon>
        <taxon>Haptista</taxon>
        <taxon>Haptophyta</taxon>
        <taxon>Prymnesiophyceae</taxon>
        <taxon>Prymnesiales</taxon>
        <taxon>Chrysochromulinaceae</taxon>
        <taxon>Chrysochromulina</taxon>
    </lineage>
</organism>
<keyword evidence="2" id="KW-1185">Reference proteome</keyword>
<sequence>MLVRPPGLLERAKAAARGHPTVLAFATGLLATFYGRHFTYTLLFAQIVDRPDCRAALQRLTDELLSIARAVRFAWSEYMPRIRAANDCARDLMRRHAELHEARTRACTLGNEHEANVLAQEIALLQSDALQMGVAVGGVLGENVDPDRIQASARRVYEGVSVLTHAATSNGCAKVGMRINVGAEIVMAINNSIGNMLRRLLQRLRDRSELVDQIHSDPTSRWWLDWVLSATCNSIGVAIAFYFEGLLFTAANALFGAELLLASAEEVAVRGAAAVSGFSHHHAARRNDFRLPPRIALYGAWLLASGGVAYQVLGRGRQLPLSLRALFFAPLFAERFVKNTTLVVRGPLAPY</sequence>
<protein>
    <submittedName>
        <fullName evidence="1">Uncharacterized protein</fullName>
    </submittedName>
</protein>
<evidence type="ECO:0000313" key="1">
    <source>
        <dbReference type="EMBL" id="KOO53413.1"/>
    </source>
</evidence>
<dbReference type="Proteomes" id="UP000037460">
    <property type="component" value="Unassembled WGS sequence"/>
</dbReference>
<reference evidence="2" key="1">
    <citation type="journal article" date="2015" name="PLoS Genet.">
        <title>Genome Sequence and Transcriptome Analyses of Chrysochromulina tobin: Metabolic Tools for Enhanced Algal Fitness in the Prominent Order Prymnesiales (Haptophyceae).</title>
        <authorList>
            <person name="Hovde B.T."/>
            <person name="Deodato C.R."/>
            <person name="Hunsperger H.M."/>
            <person name="Ryken S.A."/>
            <person name="Yost W."/>
            <person name="Jha R.K."/>
            <person name="Patterson J."/>
            <person name="Monnat R.J. Jr."/>
            <person name="Barlow S.B."/>
            <person name="Starkenburg S.R."/>
            <person name="Cattolico R.A."/>
        </authorList>
    </citation>
    <scope>NUCLEOTIDE SEQUENCE</scope>
    <source>
        <strain evidence="2">CCMP291</strain>
    </source>
</reference>
<proteinExistence type="predicted"/>
<comment type="caution">
    <text evidence="1">The sequence shown here is derived from an EMBL/GenBank/DDBJ whole genome shotgun (WGS) entry which is preliminary data.</text>
</comment>
<gene>
    <name evidence="1" type="ORF">Ctob_012408</name>
</gene>
<dbReference type="AlphaFoldDB" id="A0A0M0LRP8"/>